<gene>
    <name evidence="3" type="ORF">SLNSH_13705</name>
</gene>
<keyword evidence="2" id="KW-0472">Membrane</keyword>
<dbReference type="AlphaFoldDB" id="A0A2T1HSD5"/>
<keyword evidence="2" id="KW-0812">Transmembrane</keyword>
<organism evidence="3 4">
    <name type="scientific">Alsobacter soli</name>
    <dbReference type="NCBI Taxonomy" id="2109933"/>
    <lineage>
        <taxon>Bacteria</taxon>
        <taxon>Pseudomonadati</taxon>
        <taxon>Pseudomonadota</taxon>
        <taxon>Alphaproteobacteria</taxon>
        <taxon>Hyphomicrobiales</taxon>
        <taxon>Alsobacteraceae</taxon>
        <taxon>Alsobacter</taxon>
    </lineage>
</organism>
<feature type="compositionally biased region" description="Low complexity" evidence="1">
    <location>
        <begin position="141"/>
        <end position="158"/>
    </location>
</feature>
<keyword evidence="4" id="KW-1185">Reference proteome</keyword>
<name>A0A2T1HSD5_9HYPH</name>
<feature type="compositionally biased region" description="Basic and acidic residues" evidence="1">
    <location>
        <begin position="117"/>
        <end position="128"/>
    </location>
</feature>
<evidence type="ECO:0000256" key="2">
    <source>
        <dbReference type="SAM" id="Phobius"/>
    </source>
</evidence>
<evidence type="ECO:0008006" key="5">
    <source>
        <dbReference type="Google" id="ProtNLM"/>
    </source>
</evidence>
<comment type="caution">
    <text evidence="3">The sequence shown here is derived from an EMBL/GenBank/DDBJ whole genome shotgun (WGS) entry which is preliminary data.</text>
</comment>
<feature type="compositionally biased region" description="Low complexity" evidence="1">
    <location>
        <begin position="95"/>
        <end position="109"/>
    </location>
</feature>
<dbReference type="Proteomes" id="UP000239772">
    <property type="component" value="Unassembled WGS sequence"/>
</dbReference>
<sequence length="236" mass="23956">MIVLLYCVAVLLILAGGAASLYGSDNIRAESGAAWLQTGGAVFAIGFLVLAMAAALRELRQIRRALTEIGEEPESAPAPAPRPAPPVPAAPPAAPSSFEIPPAAAALGEAADESAGEQEREKAPEAKPVKAPTPEPKVAEEAGPAAEEEPAPAAAQAPAPKPEEPPTVVATYTSGGVNYFMYSNGAIEAEMEKGRIRFGSMAELRHYVDTGEGGELIAPASGAEPEKSGPAAPAAS</sequence>
<feature type="compositionally biased region" description="Pro residues" evidence="1">
    <location>
        <begin position="76"/>
        <end position="94"/>
    </location>
</feature>
<dbReference type="EMBL" id="PVZS01000013">
    <property type="protein sequence ID" value="PSC04546.1"/>
    <property type="molecule type" value="Genomic_DNA"/>
</dbReference>
<proteinExistence type="predicted"/>
<feature type="region of interest" description="Disordered" evidence="1">
    <location>
        <begin position="213"/>
        <end position="236"/>
    </location>
</feature>
<reference evidence="4" key="1">
    <citation type="submission" date="2018-03" db="EMBL/GenBank/DDBJ databases">
        <authorList>
            <person name="Sun L."/>
            <person name="Liu H."/>
            <person name="Chen W."/>
            <person name="Huang K."/>
            <person name="Liu W."/>
            <person name="Gao X."/>
        </authorList>
    </citation>
    <scope>NUCLEOTIDE SEQUENCE [LARGE SCALE GENOMIC DNA]</scope>
    <source>
        <strain evidence="4">SH9</strain>
    </source>
</reference>
<feature type="region of interest" description="Disordered" evidence="1">
    <location>
        <begin position="70"/>
        <end position="169"/>
    </location>
</feature>
<feature type="transmembrane region" description="Helical" evidence="2">
    <location>
        <begin position="33"/>
        <end position="56"/>
    </location>
</feature>
<evidence type="ECO:0000313" key="3">
    <source>
        <dbReference type="EMBL" id="PSC04546.1"/>
    </source>
</evidence>
<evidence type="ECO:0000256" key="1">
    <source>
        <dbReference type="SAM" id="MobiDB-lite"/>
    </source>
</evidence>
<evidence type="ECO:0000313" key="4">
    <source>
        <dbReference type="Proteomes" id="UP000239772"/>
    </source>
</evidence>
<protein>
    <recommendedName>
        <fullName evidence="5">DUF308 domain-containing protein</fullName>
    </recommendedName>
</protein>
<dbReference type="RefSeq" id="WP_106337570.1">
    <property type="nucleotide sequence ID" value="NZ_PVZS01000013.1"/>
</dbReference>
<keyword evidence="2" id="KW-1133">Transmembrane helix</keyword>
<dbReference type="OrthoDB" id="8455715at2"/>
<accession>A0A2T1HSD5</accession>